<accession>A0ACC0MCQ4</accession>
<sequence length="96" mass="11197">MTQAQALNEFCKRRPPAFHGEPEPTIAEAWLKEVKVIFSTLDITRDGDRVALATYQLKGEARYWWELMETTHNVATMTFAAFERIFLDKYFPTPIK</sequence>
<name>A0ACC0MCQ4_RHOML</name>
<organism evidence="1 2">
    <name type="scientific">Rhododendron molle</name>
    <name type="common">Chinese azalea</name>
    <name type="synonym">Azalea mollis</name>
    <dbReference type="NCBI Taxonomy" id="49168"/>
    <lineage>
        <taxon>Eukaryota</taxon>
        <taxon>Viridiplantae</taxon>
        <taxon>Streptophyta</taxon>
        <taxon>Embryophyta</taxon>
        <taxon>Tracheophyta</taxon>
        <taxon>Spermatophyta</taxon>
        <taxon>Magnoliopsida</taxon>
        <taxon>eudicotyledons</taxon>
        <taxon>Gunneridae</taxon>
        <taxon>Pentapetalae</taxon>
        <taxon>asterids</taxon>
        <taxon>Ericales</taxon>
        <taxon>Ericaceae</taxon>
        <taxon>Ericoideae</taxon>
        <taxon>Rhodoreae</taxon>
        <taxon>Rhododendron</taxon>
    </lineage>
</organism>
<keyword evidence="2" id="KW-1185">Reference proteome</keyword>
<evidence type="ECO:0000313" key="1">
    <source>
        <dbReference type="EMBL" id="KAI8538369.1"/>
    </source>
</evidence>
<dbReference type="EMBL" id="CM046396">
    <property type="protein sequence ID" value="KAI8538369.1"/>
    <property type="molecule type" value="Genomic_DNA"/>
</dbReference>
<protein>
    <submittedName>
        <fullName evidence="1">Uncharacterized protein</fullName>
    </submittedName>
</protein>
<comment type="caution">
    <text evidence="1">The sequence shown here is derived from an EMBL/GenBank/DDBJ whole genome shotgun (WGS) entry which is preliminary data.</text>
</comment>
<dbReference type="Proteomes" id="UP001062846">
    <property type="component" value="Chromosome 9"/>
</dbReference>
<reference evidence="1" key="1">
    <citation type="submission" date="2022-02" db="EMBL/GenBank/DDBJ databases">
        <title>Plant Genome Project.</title>
        <authorList>
            <person name="Zhang R.-G."/>
        </authorList>
    </citation>
    <scope>NUCLEOTIDE SEQUENCE</scope>
    <source>
        <strain evidence="1">AT1</strain>
    </source>
</reference>
<evidence type="ECO:0000313" key="2">
    <source>
        <dbReference type="Proteomes" id="UP001062846"/>
    </source>
</evidence>
<proteinExistence type="predicted"/>
<gene>
    <name evidence="1" type="ORF">RHMOL_Rhmol09G0097400</name>
</gene>